<dbReference type="Proteomes" id="UP000315010">
    <property type="component" value="Unassembled WGS sequence"/>
</dbReference>
<accession>A0A5C5Z2E4</accession>
<sequence length="67" mass="8292">MRRRVFWRLPRLRLNEEHGRRMTACSMPTRDRDRLIVPREDPEKYTELDVEIEKDAIYCKHDLAFLF</sequence>
<reference evidence="1 2" key="1">
    <citation type="submission" date="2019-02" db="EMBL/GenBank/DDBJ databases">
        <title>Deep-cultivation of Planctomycetes and their phenomic and genomic characterization uncovers novel biology.</title>
        <authorList>
            <person name="Wiegand S."/>
            <person name="Jogler M."/>
            <person name="Boedeker C."/>
            <person name="Pinto D."/>
            <person name="Vollmers J."/>
            <person name="Rivas-Marin E."/>
            <person name="Kohn T."/>
            <person name="Peeters S.H."/>
            <person name="Heuer A."/>
            <person name="Rast P."/>
            <person name="Oberbeckmann S."/>
            <person name="Bunk B."/>
            <person name="Jeske O."/>
            <person name="Meyerdierks A."/>
            <person name="Storesund J.E."/>
            <person name="Kallscheuer N."/>
            <person name="Luecker S."/>
            <person name="Lage O.M."/>
            <person name="Pohl T."/>
            <person name="Merkel B.J."/>
            <person name="Hornburger P."/>
            <person name="Mueller R.-W."/>
            <person name="Bruemmer F."/>
            <person name="Labrenz M."/>
            <person name="Spormann A.M."/>
            <person name="Op Den Camp H."/>
            <person name="Overmann J."/>
            <person name="Amann R."/>
            <person name="Jetten M.S.M."/>
            <person name="Mascher T."/>
            <person name="Medema M.H."/>
            <person name="Devos D.P."/>
            <person name="Kaster A.-K."/>
            <person name="Ovreas L."/>
            <person name="Rohde M."/>
            <person name="Galperin M.Y."/>
            <person name="Jogler C."/>
        </authorList>
    </citation>
    <scope>NUCLEOTIDE SEQUENCE [LARGE SCALE GENOMIC DNA]</scope>
    <source>
        <strain evidence="1 2">CA13</strain>
    </source>
</reference>
<dbReference type="AlphaFoldDB" id="A0A5C5Z2E4"/>
<name>A0A5C5Z2E4_9BACT</name>
<evidence type="ECO:0000313" key="1">
    <source>
        <dbReference type="EMBL" id="TWT81350.1"/>
    </source>
</evidence>
<gene>
    <name evidence="1" type="ORF">CA13_28020</name>
</gene>
<proteinExistence type="predicted"/>
<comment type="caution">
    <text evidence="1">The sequence shown here is derived from an EMBL/GenBank/DDBJ whole genome shotgun (WGS) entry which is preliminary data.</text>
</comment>
<keyword evidence="2" id="KW-1185">Reference proteome</keyword>
<evidence type="ECO:0000313" key="2">
    <source>
        <dbReference type="Proteomes" id="UP000315010"/>
    </source>
</evidence>
<organism evidence="1 2">
    <name type="scientific">Novipirellula herctigrandis</name>
    <dbReference type="NCBI Taxonomy" id="2527986"/>
    <lineage>
        <taxon>Bacteria</taxon>
        <taxon>Pseudomonadati</taxon>
        <taxon>Planctomycetota</taxon>
        <taxon>Planctomycetia</taxon>
        <taxon>Pirellulales</taxon>
        <taxon>Pirellulaceae</taxon>
        <taxon>Novipirellula</taxon>
    </lineage>
</organism>
<dbReference type="EMBL" id="SJPJ01000001">
    <property type="protein sequence ID" value="TWT81350.1"/>
    <property type="molecule type" value="Genomic_DNA"/>
</dbReference>
<protein>
    <submittedName>
        <fullName evidence="1">Uncharacterized protein</fullName>
    </submittedName>
</protein>